<evidence type="ECO:0000256" key="1">
    <source>
        <dbReference type="ARBA" id="ARBA00022468"/>
    </source>
</evidence>
<dbReference type="Pfam" id="PF13516">
    <property type="entry name" value="LRR_6"/>
    <property type="match status" value="3"/>
</dbReference>
<feature type="domain" description="Ran-GTPase activating protein 1 C-terminal" evidence="5">
    <location>
        <begin position="409"/>
        <end position="571"/>
    </location>
</feature>
<dbReference type="AlphaFoldDB" id="A0A1S3IY57"/>
<evidence type="ECO:0000259" key="5">
    <source>
        <dbReference type="Pfam" id="PF07834"/>
    </source>
</evidence>
<feature type="region of interest" description="Disordered" evidence="4">
    <location>
        <begin position="358"/>
        <end position="391"/>
    </location>
</feature>
<dbReference type="SMART" id="SM00368">
    <property type="entry name" value="LRR_RI"/>
    <property type="match status" value="8"/>
</dbReference>
<name>A0A1S3IY57_LINAN</name>
<evidence type="ECO:0000313" key="7">
    <source>
        <dbReference type="RefSeq" id="XP_013402921.1"/>
    </source>
</evidence>
<evidence type="ECO:0000313" key="6">
    <source>
        <dbReference type="Proteomes" id="UP000085678"/>
    </source>
</evidence>
<dbReference type="Pfam" id="PF07834">
    <property type="entry name" value="RanGAP1_C"/>
    <property type="match status" value="1"/>
</dbReference>
<keyword evidence="2" id="KW-0433">Leucine-rich repeat</keyword>
<dbReference type="InterPro" id="IPR027038">
    <property type="entry name" value="RanGap"/>
</dbReference>
<dbReference type="GO" id="GO:0007165">
    <property type="term" value="P:signal transduction"/>
    <property type="evidence" value="ECO:0007669"/>
    <property type="project" value="InterPro"/>
</dbReference>
<reference evidence="7" key="1">
    <citation type="submission" date="2025-08" db="UniProtKB">
        <authorList>
            <consortium name="RefSeq"/>
        </authorList>
    </citation>
    <scope>IDENTIFICATION</scope>
    <source>
        <tissue evidence="7">Gonads</tissue>
    </source>
</reference>
<dbReference type="InterPro" id="IPR001611">
    <property type="entry name" value="Leu-rich_rpt"/>
</dbReference>
<dbReference type="InterPro" id="IPR032675">
    <property type="entry name" value="LRR_dom_sf"/>
</dbReference>
<sequence>MMAGADLNQLTDRLAKASVEESSILSFAGQGRKLDTEDDAKEIADAIVQFKSMKALRMDGNTLGVDAAKAISKGLEKHPEFEHALWSDMFTGRLKTEIPHALMYLSNGIMLAGAKLVELDLSDNAFGPHGINGVVELLKSESCYTLKELRLNNNGLGVTGGKILAKTLLECSKASSAAGAPLALRVFFSGRGRLENEGSIALAEAFKIMGSLEEVQMPQNGINHEGITALAEAFTVNKNLRIINLNDNTFTEVGAKSMAKALKHVQNLEVINFGDCLIRSGGARVLAAALQEGHKKLKELVLSFNEINKDAANEVAECVENKECLEKLDLNGNQLGEEGVELIQGTLEAMGRLDCLASLSDDEGDDEDEDDEEGDASRQEEEEEEDDDEGLEICDPNLQVKGTAISPRPEDMKPVSVTEFLQLPTAPKLISLGSDRTAKIMTEIEKDFNNTDKCIQTLMKISCVVSSENTKAQNAVNEIADSLLGKLLRGTDESTKATISNSILVHIGLLKSEDKVKPVADPSGPMLVLSHVVKQSYFPKLARDILQVFFGRPHERLDKCQQSKHLLLQSLYQV</sequence>
<dbReference type="SUPFAM" id="SSF52047">
    <property type="entry name" value="RNI-like"/>
    <property type="match status" value="1"/>
</dbReference>
<dbReference type="PANTHER" id="PTHR24113:SF12">
    <property type="entry name" value="RAN GTPASE-ACTIVATING PROTEIN 1"/>
    <property type="match status" value="1"/>
</dbReference>
<dbReference type="GO" id="GO:0005829">
    <property type="term" value="C:cytosol"/>
    <property type="evidence" value="ECO:0007669"/>
    <property type="project" value="TreeGrafter"/>
</dbReference>
<dbReference type="GO" id="GO:0048471">
    <property type="term" value="C:perinuclear region of cytoplasm"/>
    <property type="evidence" value="ECO:0007669"/>
    <property type="project" value="TreeGrafter"/>
</dbReference>
<dbReference type="SUPFAM" id="SSF69099">
    <property type="entry name" value="Ran-GTPase activating protein 1 (RanGAP1), C-terminal domain"/>
    <property type="match status" value="1"/>
</dbReference>
<evidence type="ECO:0000256" key="4">
    <source>
        <dbReference type="SAM" id="MobiDB-lite"/>
    </source>
</evidence>
<organism evidence="6 7">
    <name type="scientific">Lingula anatina</name>
    <name type="common">Brachiopod</name>
    <name type="synonym">Lingula unguis</name>
    <dbReference type="NCBI Taxonomy" id="7574"/>
    <lineage>
        <taxon>Eukaryota</taxon>
        <taxon>Metazoa</taxon>
        <taxon>Spiralia</taxon>
        <taxon>Lophotrochozoa</taxon>
        <taxon>Brachiopoda</taxon>
        <taxon>Linguliformea</taxon>
        <taxon>Lingulata</taxon>
        <taxon>Lingulida</taxon>
        <taxon>Linguloidea</taxon>
        <taxon>Lingulidae</taxon>
        <taxon>Lingula</taxon>
    </lineage>
</organism>
<evidence type="ECO:0000256" key="3">
    <source>
        <dbReference type="ARBA" id="ARBA00022737"/>
    </source>
</evidence>
<keyword evidence="1" id="KW-0343">GTPase activation</keyword>
<dbReference type="Proteomes" id="UP000085678">
    <property type="component" value="Unplaced"/>
</dbReference>
<dbReference type="PANTHER" id="PTHR24113">
    <property type="entry name" value="RAN GTPASE-ACTIVATING PROTEIN 1"/>
    <property type="match status" value="1"/>
</dbReference>
<dbReference type="Gene3D" id="1.25.40.200">
    <property type="entry name" value="Ran-GTPase activating protein 1, C-terminal domain"/>
    <property type="match status" value="1"/>
</dbReference>
<dbReference type="InterPro" id="IPR009109">
    <property type="entry name" value="Ran_GTPase_activating_1_C"/>
</dbReference>
<dbReference type="OrthoDB" id="184583at2759"/>
<dbReference type="GO" id="GO:0005634">
    <property type="term" value="C:nucleus"/>
    <property type="evidence" value="ECO:0007669"/>
    <property type="project" value="TreeGrafter"/>
</dbReference>
<keyword evidence="6" id="KW-1185">Reference proteome</keyword>
<dbReference type="Gene3D" id="3.80.10.10">
    <property type="entry name" value="Ribonuclease Inhibitor"/>
    <property type="match status" value="1"/>
</dbReference>
<dbReference type="RefSeq" id="XP_013402921.1">
    <property type="nucleotide sequence ID" value="XM_013547467.2"/>
</dbReference>
<protein>
    <submittedName>
        <fullName evidence="7">Ran GTPase-activating protein 1 isoform X2</fullName>
    </submittedName>
</protein>
<dbReference type="GO" id="GO:0005096">
    <property type="term" value="F:GTPase activator activity"/>
    <property type="evidence" value="ECO:0007669"/>
    <property type="project" value="UniProtKB-KW"/>
</dbReference>
<dbReference type="InterPro" id="IPR036720">
    <property type="entry name" value="RanGAP1_C_sf"/>
</dbReference>
<dbReference type="GO" id="GO:0031267">
    <property type="term" value="F:small GTPase binding"/>
    <property type="evidence" value="ECO:0007669"/>
    <property type="project" value="TreeGrafter"/>
</dbReference>
<dbReference type="GeneID" id="106168429"/>
<feature type="compositionally biased region" description="Acidic residues" evidence="4">
    <location>
        <begin position="360"/>
        <end position="391"/>
    </location>
</feature>
<proteinExistence type="predicted"/>
<gene>
    <name evidence="7" type="primary">LOC106168429</name>
</gene>
<evidence type="ECO:0000256" key="2">
    <source>
        <dbReference type="ARBA" id="ARBA00022614"/>
    </source>
</evidence>
<dbReference type="CDD" id="cd00116">
    <property type="entry name" value="LRR_RI"/>
    <property type="match status" value="1"/>
</dbReference>
<keyword evidence="3" id="KW-0677">Repeat</keyword>
<accession>A0A1S3IY57</accession>
<dbReference type="GO" id="GO:0006913">
    <property type="term" value="P:nucleocytoplasmic transport"/>
    <property type="evidence" value="ECO:0007669"/>
    <property type="project" value="TreeGrafter"/>
</dbReference>